<feature type="domain" description="SWIM-type" evidence="4">
    <location>
        <begin position="189"/>
        <end position="222"/>
    </location>
</feature>
<dbReference type="InterPro" id="IPR001841">
    <property type="entry name" value="Znf_RING"/>
</dbReference>
<feature type="compositionally biased region" description="Gly residues" evidence="2">
    <location>
        <begin position="80"/>
        <end position="89"/>
    </location>
</feature>
<keyword evidence="1" id="KW-0862">Zinc</keyword>
<dbReference type="SUPFAM" id="SSF57850">
    <property type="entry name" value="RING/U-box"/>
    <property type="match status" value="1"/>
</dbReference>
<comment type="caution">
    <text evidence="5">The sequence shown here is derived from an EMBL/GenBank/DDBJ whole genome shotgun (WGS) entry which is preliminary data.</text>
</comment>
<dbReference type="Gene3D" id="3.30.40.10">
    <property type="entry name" value="Zinc/RING finger domain, C3HC4 (zinc finger)"/>
    <property type="match status" value="1"/>
</dbReference>
<feature type="domain" description="RING-type" evidence="3">
    <location>
        <begin position="308"/>
        <end position="360"/>
    </location>
</feature>
<proteinExistence type="predicted"/>
<keyword evidence="1" id="KW-0863">Zinc-finger</keyword>
<dbReference type="PANTHER" id="PTHR21540:SF0">
    <property type="entry name" value="PHD FAMILY PROTEIN"/>
    <property type="match status" value="1"/>
</dbReference>
<dbReference type="CDD" id="cd16494">
    <property type="entry name" value="RING-CH-C4HC3_ZSWM2"/>
    <property type="match status" value="1"/>
</dbReference>
<dbReference type="InterPro" id="IPR007527">
    <property type="entry name" value="Znf_SWIM"/>
</dbReference>
<feature type="compositionally biased region" description="Low complexity" evidence="2">
    <location>
        <begin position="56"/>
        <end position="66"/>
    </location>
</feature>
<evidence type="ECO:0000256" key="2">
    <source>
        <dbReference type="SAM" id="MobiDB-lite"/>
    </source>
</evidence>
<evidence type="ECO:0000313" key="5">
    <source>
        <dbReference type="EMBL" id="KAG2454123.1"/>
    </source>
</evidence>
<reference evidence="5" key="1">
    <citation type="journal article" date="2020" name="bioRxiv">
        <title>Comparative genomics of Chlamydomonas.</title>
        <authorList>
            <person name="Craig R.J."/>
            <person name="Hasan A.R."/>
            <person name="Ness R.W."/>
            <person name="Keightley P.D."/>
        </authorList>
    </citation>
    <scope>NUCLEOTIDE SEQUENCE</scope>
    <source>
        <strain evidence="5">CCAP 11/173</strain>
    </source>
</reference>
<dbReference type="PROSITE" id="PS50089">
    <property type="entry name" value="ZF_RING_2"/>
    <property type="match status" value="1"/>
</dbReference>
<dbReference type="GO" id="GO:0061630">
    <property type="term" value="F:ubiquitin protein ligase activity"/>
    <property type="evidence" value="ECO:0007669"/>
    <property type="project" value="InterPro"/>
</dbReference>
<feature type="compositionally biased region" description="Basic and acidic residues" evidence="2">
    <location>
        <begin position="101"/>
        <end position="114"/>
    </location>
</feature>
<feature type="region of interest" description="Disordered" evidence="2">
    <location>
        <begin position="1"/>
        <end position="66"/>
    </location>
</feature>
<keyword evidence="1" id="KW-0479">Metal-binding</keyword>
<dbReference type="OrthoDB" id="2122982at2759"/>
<feature type="compositionally biased region" description="Low complexity" evidence="2">
    <location>
        <begin position="90"/>
        <end position="99"/>
    </location>
</feature>
<evidence type="ECO:0000259" key="4">
    <source>
        <dbReference type="PROSITE" id="PS50966"/>
    </source>
</evidence>
<evidence type="ECO:0000256" key="1">
    <source>
        <dbReference type="PROSITE-ProRule" id="PRU00175"/>
    </source>
</evidence>
<accession>A0A835WTV5</accession>
<evidence type="ECO:0008006" key="7">
    <source>
        <dbReference type="Google" id="ProtNLM"/>
    </source>
</evidence>
<protein>
    <recommendedName>
        <fullName evidence="7">SWIM-type domain-containing protein</fullName>
    </recommendedName>
</protein>
<gene>
    <name evidence="5" type="ORF">HYH02_001159</name>
</gene>
<dbReference type="InterPro" id="IPR013083">
    <property type="entry name" value="Znf_RING/FYVE/PHD"/>
</dbReference>
<organism evidence="5 6">
    <name type="scientific">Chlamydomonas schloesseri</name>
    <dbReference type="NCBI Taxonomy" id="2026947"/>
    <lineage>
        <taxon>Eukaryota</taxon>
        <taxon>Viridiplantae</taxon>
        <taxon>Chlorophyta</taxon>
        <taxon>core chlorophytes</taxon>
        <taxon>Chlorophyceae</taxon>
        <taxon>CS clade</taxon>
        <taxon>Chlamydomonadales</taxon>
        <taxon>Chlamydomonadaceae</taxon>
        <taxon>Chlamydomonas</taxon>
    </lineage>
</organism>
<keyword evidence="6" id="KW-1185">Reference proteome</keyword>
<sequence>MAPKKRKAAAETVDLDSDPDYGQTPPAKQPKRRRAGASGAAAAEEAPKKRGRKKASATAAEGEEAGVAAAAAAAVVAAAGGGGGGGGARASGSQPAAAAPDWRKVAKDKHQAARDAAEAARLDARVDGGGRKVSYRPTASQDVKDRIARAMPGSAHRMFLVESRQVAAADAPQGPQQEFHVLGATGNVYVVQIGTQPACTCPDFAKRAGLCKHILFVMLRVLRRDRHDPVIWQRALTIREARDVLSVFNGGGGGAAGAVVAVDQSVLANERLRKRYADIVHGGAASGGGEPGGASGNKGGQRPVEGDCPICCEEMHAGGPAAEAVTFCGLCGNNMHKDCFGRWAASKRSNRQPVTCVYCRADWQEGGGGGGGGAAPGSDGKYVNLSQFSEDHRRGASLTDLYGSGAYFMMANAGQMGRREAARMYAADRGWD</sequence>
<name>A0A835WTV5_9CHLO</name>
<dbReference type="Pfam" id="PF04434">
    <property type="entry name" value="SWIM"/>
    <property type="match status" value="1"/>
</dbReference>
<feature type="region of interest" description="Disordered" evidence="2">
    <location>
        <begin position="80"/>
        <end position="114"/>
    </location>
</feature>
<dbReference type="EMBL" id="JAEHOD010000002">
    <property type="protein sequence ID" value="KAG2454123.1"/>
    <property type="molecule type" value="Genomic_DNA"/>
</dbReference>
<dbReference type="InterPro" id="IPR039903">
    <property type="entry name" value="Zswim2"/>
</dbReference>
<dbReference type="GO" id="GO:0008270">
    <property type="term" value="F:zinc ion binding"/>
    <property type="evidence" value="ECO:0007669"/>
    <property type="project" value="UniProtKB-KW"/>
</dbReference>
<dbReference type="AlphaFoldDB" id="A0A835WTV5"/>
<dbReference type="Proteomes" id="UP000613740">
    <property type="component" value="Unassembled WGS sequence"/>
</dbReference>
<evidence type="ECO:0000313" key="6">
    <source>
        <dbReference type="Proteomes" id="UP000613740"/>
    </source>
</evidence>
<evidence type="ECO:0000259" key="3">
    <source>
        <dbReference type="PROSITE" id="PS50089"/>
    </source>
</evidence>
<dbReference type="PANTHER" id="PTHR21540">
    <property type="entry name" value="RING FINGER AND SWIM DOMAIN-CONTAINING PROTEIN 2"/>
    <property type="match status" value="1"/>
</dbReference>
<dbReference type="PROSITE" id="PS50966">
    <property type="entry name" value="ZF_SWIM"/>
    <property type="match status" value="1"/>
</dbReference>